<dbReference type="Proteomes" id="UP000824890">
    <property type="component" value="Unassembled WGS sequence"/>
</dbReference>
<reference evidence="4 5" key="1">
    <citation type="submission" date="2021-05" db="EMBL/GenBank/DDBJ databases">
        <title>Genome Assembly of Synthetic Allotetraploid Brassica napus Reveals Homoeologous Exchanges between Subgenomes.</title>
        <authorList>
            <person name="Davis J.T."/>
        </authorList>
    </citation>
    <scope>NUCLEOTIDE SEQUENCE [LARGE SCALE GENOMIC DNA]</scope>
    <source>
        <strain evidence="5">cv. Da-Ae</strain>
        <tissue evidence="4">Seedling</tissue>
    </source>
</reference>
<name>A0ABQ7ZTE7_BRANA</name>
<dbReference type="PANTHER" id="PTHR11926">
    <property type="entry name" value="GLUCOSYL/GLUCURONOSYL TRANSFERASES"/>
    <property type="match status" value="1"/>
</dbReference>
<gene>
    <name evidence="4" type="ORF">HID58_059600</name>
</gene>
<dbReference type="CDD" id="cd03784">
    <property type="entry name" value="GT1_Gtf-like"/>
    <property type="match status" value="2"/>
</dbReference>
<comment type="similarity">
    <text evidence="1">Belongs to the UDP-glycosyltransferase family.</text>
</comment>
<sequence length="789" mass="89209">MCYKVAFRPQSLSSHPMDPTEPQQVRGLRHVVAMPWPGRGHINPMMNLCKRLVLRDPTLIVTFVITEEWLGFIGSDPKPDRIHFATLPNLIPSELVRADNFNDFVDAVHNILEEPFERLLDRLKSPPPTVIISDTYVVWAVRVGERRNIPVVSFWTMSATILSLILHSDLLIKAKEEEIVGYIPGLSPTKLRDLPPLFNSNILQVFKKSKLCFDELPRAKCLLFTTAYELEPKAIDVFTSMFDIPVYATGPLIPFQELSVENKRSKPDYIRWLDGQAKSSVLYISQGSFLSVSEAQMEEIVGGVRESGVPFLWVARGGESKMKEALEEPLTSRPMDPIIPQPFGVCHVVAMPWPGRGHINPMMNFCKRLLRDPTLIVTFVVTEEWLGFIGFDPKPNRIHFATLPNLIPSELVRANNFTGFIDAIYTNLEEPFEHLLDSLSSPPPTVIISDTFVLWAVSVGTRRNIPVASFWTESAAILSLFVHSDLLQLTAIFRPNHQTKEDEVVDYIPGLSPTRLRDLPEIYHGFSHQVFNKFKPCFDELSKAKYLLFPSAYELEPKAVDFFTSKFDFPVYTTGPLIPFEELSAGNDVSKPEYIQWLDGQPESSVLYISQGSFLSVTEAEMEEIVGGVRETGVRFLWVARGGELKLKEALEGSSGVVVSWCDQLRVLSHAAVGGFWTHCGFNSTLEGIYSGVPMLTFPLFWDQFLNAKMIVEDWRVGMRIKSDKKTELVRRDEIKELVKRFMDGESEEGREMRRRACDLSEICRGSVVKAGSSDVNIDAFLKDITKIV</sequence>
<protein>
    <submittedName>
        <fullName evidence="4">Uncharacterized protein</fullName>
    </submittedName>
</protein>
<evidence type="ECO:0000313" key="5">
    <source>
        <dbReference type="Proteomes" id="UP000824890"/>
    </source>
</evidence>
<keyword evidence="2" id="KW-0328">Glycosyltransferase</keyword>
<dbReference type="Gene3D" id="3.40.50.2000">
    <property type="entry name" value="Glycogen Phosphorylase B"/>
    <property type="match status" value="4"/>
</dbReference>
<keyword evidence="5" id="KW-1185">Reference proteome</keyword>
<organism evidence="4 5">
    <name type="scientific">Brassica napus</name>
    <name type="common">Rape</name>
    <dbReference type="NCBI Taxonomy" id="3708"/>
    <lineage>
        <taxon>Eukaryota</taxon>
        <taxon>Viridiplantae</taxon>
        <taxon>Streptophyta</taxon>
        <taxon>Embryophyta</taxon>
        <taxon>Tracheophyta</taxon>
        <taxon>Spermatophyta</taxon>
        <taxon>Magnoliopsida</taxon>
        <taxon>eudicotyledons</taxon>
        <taxon>Gunneridae</taxon>
        <taxon>Pentapetalae</taxon>
        <taxon>rosids</taxon>
        <taxon>malvids</taxon>
        <taxon>Brassicales</taxon>
        <taxon>Brassicaceae</taxon>
        <taxon>Brassiceae</taxon>
        <taxon>Brassica</taxon>
    </lineage>
</organism>
<dbReference type="InterPro" id="IPR002213">
    <property type="entry name" value="UDP_glucos_trans"/>
</dbReference>
<keyword evidence="3" id="KW-0808">Transferase</keyword>
<proteinExistence type="inferred from homology"/>
<comment type="caution">
    <text evidence="4">The sequence shown here is derived from an EMBL/GenBank/DDBJ whole genome shotgun (WGS) entry which is preliminary data.</text>
</comment>
<accession>A0ABQ7ZTE7</accession>
<dbReference type="EMBL" id="JAGKQM010000014">
    <property type="protein sequence ID" value="KAH0883504.1"/>
    <property type="molecule type" value="Genomic_DNA"/>
</dbReference>
<evidence type="ECO:0000256" key="2">
    <source>
        <dbReference type="ARBA" id="ARBA00022676"/>
    </source>
</evidence>
<evidence type="ECO:0000256" key="3">
    <source>
        <dbReference type="ARBA" id="ARBA00022679"/>
    </source>
</evidence>
<dbReference type="Pfam" id="PF00201">
    <property type="entry name" value="UDPGT"/>
    <property type="match status" value="1"/>
</dbReference>
<dbReference type="PANTHER" id="PTHR11926:SF1494">
    <property type="entry name" value="FLAVONOL 3-O-GLUCOSYLTRANSFERASE UGT76E12-RELATED"/>
    <property type="match status" value="1"/>
</dbReference>
<dbReference type="SUPFAM" id="SSF53756">
    <property type="entry name" value="UDP-Glycosyltransferase/glycogen phosphorylase"/>
    <property type="match status" value="2"/>
</dbReference>
<evidence type="ECO:0000256" key="1">
    <source>
        <dbReference type="ARBA" id="ARBA00009995"/>
    </source>
</evidence>
<evidence type="ECO:0000313" key="4">
    <source>
        <dbReference type="EMBL" id="KAH0883504.1"/>
    </source>
</evidence>